<reference evidence="1 2" key="2">
    <citation type="submission" date="2021-10" db="EMBL/GenBank/DDBJ databases">
        <authorList>
            <person name="Piombo E."/>
        </authorList>
    </citation>
    <scope>NUCLEOTIDE SEQUENCE [LARGE SCALE GENOMIC DNA]</scope>
</reference>
<sequence length="724" mass="75836">MSFVMRLAGYKVYQGGTLIKIHQFARTFTLCNHLFGVLGTESLGGVDKVDESLLGLLPLAGLETAVRVDPELLRLEVSKHFLDAVLDLLLAGNTRGVDIVDTRANVARVSLVDEDLEELGIRLAVLDRENISVKSSNSVEEVLELRVTEVRVDLSVVLDTSSAESESLDGPVEVGSTLFAGAERETLTESRLIDLDDTDTGVLEVDNLVTESKSKLLSLDGLVDIVTRERPSEAGDGASKHTLHGLLRNADSVLRLLDSHRSRSGDVTDDDRRTDAARSVRLDPGVGGEGVAVQALTEELNHVVTLRLTVDKDIQVKLLLDLDVLLNLLLNELVVLSLGDFTLGEAVTLETDLLGLREGTNSGGREEGKVELLLLERNSGGELRLALVVSVGDLGLAVLDLGVVGAAGRGTSLERLGVGLELLADGSRALSDGLGNGGDLNSLLGGEREPVGNLSVELLLASESVGGVEERTGGGGDDTVLAELLNSSLNGLNSTLEVGLPDVTAIDNTGREDSLGAQGANHLLELLGVTDEVDVDGVDVLGENIQVVDDVTKVGGENELGDLVAKAGELLVSRLEGSLGLGREVKDQSGLINLDGLGTSLLELDKELLIDGQESIEKVNGVDGLVTVGLSEVEERDGTDEDGAGLDASLLGLVESGNSLGLVSELEGLAVLESGLDVVVVGVKPLDHLQARNVNAVLLVATAHGEVLVDEVKTILGVTGRDGL</sequence>
<proteinExistence type="predicted"/>
<evidence type="ECO:0000313" key="2">
    <source>
        <dbReference type="Proteomes" id="UP000754883"/>
    </source>
</evidence>
<keyword evidence="2" id="KW-1185">Reference proteome</keyword>
<organism evidence="1 2">
    <name type="scientific">Clonostachys byssicola</name>
    <dbReference type="NCBI Taxonomy" id="160290"/>
    <lineage>
        <taxon>Eukaryota</taxon>
        <taxon>Fungi</taxon>
        <taxon>Dikarya</taxon>
        <taxon>Ascomycota</taxon>
        <taxon>Pezizomycotina</taxon>
        <taxon>Sordariomycetes</taxon>
        <taxon>Hypocreomycetidae</taxon>
        <taxon>Hypocreales</taxon>
        <taxon>Bionectriaceae</taxon>
        <taxon>Clonostachys</taxon>
    </lineage>
</organism>
<evidence type="ECO:0000313" key="1">
    <source>
        <dbReference type="EMBL" id="CAG9979292.1"/>
    </source>
</evidence>
<dbReference type="EMBL" id="CABFNO020001301">
    <property type="protein sequence ID" value="CAG9979292.1"/>
    <property type="molecule type" value="Genomic_DNA"/>
</dbReference>
<name>A0A9N9U6G6_9HYPO</name>
<dbReference type="AlphaFoldDB" id="A0A9N9U6G6"/>
<protein>
    <submittedName>
        <fullName evidence="1">Uncharacterized protein</fullName>
    </submittedName>
</protein>
<dbReference type="OrthoDB" id="5150406at2759"/>
<accession>A0A9N9U6G6</accession>
<comment type="caution">
    <text evidence="1">The sequence shown here is derived from an EMBL/GenBank/DDBJ whole genome shotgun (WGS) entry which is preliminary data.</text>
</comment>
<reference evidence="2" key="1">
    <citation type="submission" date="2019-06" db="EMBL/GenBank/DDBJ databases">
        <authorList>
            <person name="Broberg M."/>
        </authorList>
    </citation>
    <scope>NUCLEOTIDE SEQUENCE [LARGE SCALE GENOMIC DNA]</scope>
</reference>
<dbReference type="Proteomes" id="UP000754883">
    <property type="component" value="Unassembled WGS sequence"/>
</dbReference>
<gene>
    <name evidence="1" type="ORF">CBYS24578_00004784</name>
</gene>